<evidence type="ECO:0000256" key="4">
    <source>
        <dbReference type="ARBA" id="ARBA00022827"/>
    </source>
</evidence>
<dbReference type="InterPro" id="IPR012951">
    <property type="entry name" value="BBE"/>
</dbReference>
<dbReference type="RefSeq" id="XP_040696284.1">
    <property type="nucleotide sequence ID" value="XM_040850173.1"/>
</dbReference>
<dbReference type="PANTHER" id="PTHR42973">
    <property type="entry name" value="BINDING OXIDOREDUCTASE, PUTATIVE (AFU_ORTHOLOGUE AFUA_1G17690)-RELATED"/>
    <property type="match status" value="1"/>
</dbReference>
<evidence type="ECO:0000256" key="3">
    <source>
        <dbReference type="ARBA" id="ARBA00022630"/>
    </source>
</evidence>
<keyword evidence="4" id="KW-0274">FAD</keyword>
<evidence type="ECO:0000256" key="2">
    <source>
        <dbReference type="ARBA" id="ARBA00005466"/>
    </source>
</evidence>
<comment type="similarity">
    <text evidence="2">Belongs to the oxygen-dependent FAD-linked oxidoreductase family.</text>
</comment>
<dbReference type="Gene3D" id="3.30.465.10">
    <property type="match status" value="1"/>
</dbReference>
<dbReference type="InterPro" id="IPR036318">
    <property type="entry name" value="FAD-bd_PCMH-like_sf"/>
</dbReference>
<dbReference type="Pfam" id="PF08031">
    <property type="entry name" value="BBE"/>
    <property type="match status" value="1"/>
</dbReference>
<accession>A0A1L9SZ77</accession>
<dbReference type="InterPro" id="IPR016166">
    <property type="entry name" value="FAD-bd_PCMH"/>
</dbReference>
<dbReference type="STRING" id="1036612.A0A1L9SZ77"/>
<dbReference type="InterPro" id="IPR016169">
    <property type="entry name" value="FAD-bd_PCMH_sub2"/>
</dbReference>
<dbReference type="Gene3D" id="3.30.43.10">
    <property type="entry name" value="Uridine Diphospho-n-acetylenolpyruvylglucosamine Reductase, domain 2"/>
    <property type="match status" value="1"/>
</dbReference>
<keyword evidence="5" id="KW-0560">Oxidoreductase</keyword>
<reference evidence="8" key="1">
    <citation type="journal article" date="2017" name="Genome Biol.">
        <title>Comparative genomics reveals high biological diversity and specific adaptations in the industrially and medically important fungal genus Aspergillus.</title>
        <authorList>
            <person name="de Vries R.P."/>
            <person name="Riley R."/>
            <person name="Wiebenga A."/>
            <person name="Aguilar-Osorio G."/>
            <person name="Amillis S."/>
            <person name="Uchima C.A."/>
            <person name="Anderluh G."/>
            <person name="Asadollahi M."/>
            <person name="Askin M."/>
            <person name="Barry K."/>
            <person name="Battaglia E."/>
            <person name="Bayram O."/>
            <person name="Benocci T."/>
            <person name="Braus-Stromeyer S.A."/>
            <person name="Caldana C."/>
            <person name="Canovas D."/>
            <person name="Cerqueira G.C."/>
            <person name="Chen F."/>
            <person name="Chen W."/>
            <person name="Choi C."/>
            <person name="Clum A."/>
            <person name="Dos Santos R.A."/>
            <person name="Damasio A.R."/>
            <person name="Diallinas G."/>
            <person name="Emri T."/>
            <person name="Fekete E."/>
            <person name="Flipphi M."/>
            <person name="Freyberg S."/>
            <person name="Gallo A."/>
            <person name="Gournas C."/>
            <person name="Habgood R."/>
            <person name="Hainaut M."/>
            <person name="Harispe M.L."/>
            <person name="Henrissat B."/>
            <person name="Hilden K.S."/>
            <person name="Hope R."/>
            <person name="Hossain A."/>
            <person name="Karabika E."/>
            <person name="Karaffa L."/>
            <person name="Karanyi Z."/>
            <person name="Krasevec N."/>
            <person name="Kuo A."/>
            <person name="Kusch H."/>
            <person name="LaButti K."/>
            <person name="Lagendijk E.L."/>
            <person name="Lapidus A."/>
            <person name="Levasseur A."/>
            <person name="Lindquist E."/>
            <person name="Lipzen A."/>
            <person name="Logrieco A.F."/>
            <person name="MacCabe A."/>
            <person name="Maekelae M.R."/>
            <person name="Malavazi I."/>
            <person name="Melin P."/>
            <person name="Meyer V."/>
            <person name="Mielnichuk N."/>
            <person name="Miskei M."/>
            <person name="Molnar A.P."/>
            <person name="Mule G."/>
            <person name="Ngan C.Y."/>
            <person name="Orejas M."/>
            <person name="Orosz E."/>
            <person name="Ouedraogo J.P."/>
            <person name="Overkamp K.M."/>
            <person name="Park H.-S."/>
            <person name="Perrone G."/>
            <person name="Piumi F."/>
            <person name="Punt P.J."/>
            <person name="Ram A.F."/>
            <person name="Ramon A."/>
            <person name="Rauscher S."/>
            <person name="Record E."/>
            <person name="Riano-Pachon D.M."/>
            <person name="Robert V."/>
            <person name="Roehrig J."/>
            <person name="Ruller R."/>
            <person name="Salamov A."/>
            <person name="Salih N.S."/>
            <person name="Samson R.A."/>
            <person name="Sandor E."/>
            <person name="Sanguinetti M."/>
            <person name="Schuetze T."/>
            <person name="Sepcic K."/>
            <person name="Shelest E."/>
            <person name="Sherlock G."/>
            <person name="Sophianopoulou V."/>
            <person name="Squina F.M."/>
            <person name="Sun H."/>
            <person name="Susca A."/>
            <person name="Todd R.B."/>
            <person name="Tsang A."/>
            <person name="Unkles S.E."/>
            <person name="van de Wiele N."/>
            <person name="van Rossen-Uffink D."/>
            <person name="Oliveira J.V."/>
            <person name="Vesth T.C."/>
            <person name="Visser J."/>
            <person name="Yu J.-H."/>
            <person name="Zhou M."/>
            <person name="Andersen M.R."/>
            <person name="Archer D.B."/>
            <person name="Baker S.E."/>
            <person name="Benoit I."/>
            <person name="Brakhage A.A."/>
            <person name="Braus G.H."/>
            <person name="Fischer R."/>
            <person name="Frisvad J.C."/>
            <person name="Goldman G.H."/>
            <person name="Houbraken J."/>
            <person name="Oakley B."/>
            <person name="Pocsi I."/>
            <person name="Scazzocchio C."/>
            <person name="Seiboth B."/>
            <person name="vanKuyk P.A."/>
            <person name="Wortman J."/>
            <person name="Dyer P.S."/>
            <person name="Grigoriev I.V."/>
        </authorList>
    </citation>
    <scope>NUCLEOTIDE SEQUENCE [LARGE SCALE GENOMIC DNA]</scope>
    <source>
        <strain evidence="8">CBS 593.65</strain>
    </source>
</reference>
<dbReference type="OrthoDB" id="415825at2759"/>
<organism evidence="7 8">
    <name type="scientific">Aspergillus sydowii CBS 593.65</name>
    <dbReference type="NCBI Taxonomy" id="1036612"/>
    <lineage>
        <taxon>Eukaryota</taxon>
        <taxon>Fungi</taxon>
        <taxon>Dikarya</taxon>
        <taxon>Ascomycota</taxon>
        <taxon>Pezizomycotina</taxon>
        <taxon>Eurotiomycetes</taxon>
        <taxon>Eurotiomycetidae</taxon>
        <taxon>Eurotiales</taxon>
        <taxon>Aspergillaceae</taxon>
        <taxon>Aspergillus</taxon>
        <taxon>Aspergillus subgen. Nidulantes</taxon>
    </lineage>
</organism>
<keyword evidence="3" id="KW-0285">Flavoprotein</keyword>
<keyword evidence="8" id="KW-1185">Reference proteome</keyword>
<dbReference type="InterPro" id="IPR006094">
    <property type="entry name" value="Oxid_FAD_bind_N"/>
</dbReference>
<comment type="cofactor">
    <cofactor evidence="1">
        <name>FAD</name>
        <dbReference type="ChEBI" id="CHEBI:57692"/>
    </cofactor>
</comment>
<dbReference type="PANTHER" id="PTHR42973:SF39">
    <property type="entry name" value="FAD-BINDING PCMH-TYPE DOMAIN-CONTAINING PROTEIN"/>
    <property type="match status" value="1"/>
</dbReference>
<dbReference type="Gene3D" id="3.40.462.20">
    <property type="match status" value="1"/>
</dbReference>
<sequence>MLTGSQVQQFKDQLTKSIFLTPQDAEYADVIKRWNEVGERRAGGIVLVASQKDVSTAIKLAVDFSLDLAVRGGGHSHFAASSTAGGVVIDLRNMNKVTVNEAINTVTVEGGALWSDVDETLGAKGLAAVGGTVNHTGVGGLTLGGGYGWLSGQYGLALDNLLSAKIALADGRIVEASDTSHPDLFWGIRGGGGNFGVAVEFVFQAYEKPDEVFAGMVVYTLDKVPEIVQFLNEWSSEQQPNESVLLVIVSPPPNGQPTIAVVPFYDGPEDAARERFDKVLSIDSIANGTSMMPYAKVNSLLLDGAKHGGRKFQAGTVWEPPLIFGQLDEVIQEYSGMLQAYPETAGSAVLFQFDHPAKIASIPNDATAFANRGYHRLAMVEIKFKSAALDAVAVKYAKRIMQTVRGWASEASENGRAGVKVYSNYATGDEDASEIFGSNLKRMAEIKRAYDPRNLFNKWFPIRL</sequence>
<dbReference type="InterPro" id="IPR050416">
    <property type="entry name" value="FAD-linked_Oxidoreductase"/>
</dbReference>
<dbReference type="GO" id="GO:0016491">
    <property type="term" value="F:oxidoreductase activity"/>
    <property type="evidence" value="ECO:0007669"/>
    <property type="project" value="UniProtKB-KW"/>
</dbReference>
<evidence type="ECO:0000313" key="7">
    <source>
        <dbReference type="EMBL" id="OJJ52478.1"/>
    </source>
</evidence>
<protein>
    <recommendedName>
        <fullName evidence="6">FAD-binding PCMH-type domain-containing protein</fullName>
    </recommendedName>
</protein>
<dbReference type="Proteomes" id="UP000184356">
    <property type="component" value="Unassembled WGS sequence"/>
</dbReference>
<feature type="domain" description="FAD-binding PCMH-type" evidence="6">
    <location>
        <begin position="38"/>
        <end position="208"/>
    </location>
</feature>
<dbReference type="Pfam" id="PF01565">
    <property type="entry name" value="FAD_binding_4"/>
    <property type="match status" value="1"/>
</dbReference>
<dbReference type="GO" id="GO:0071949">
    <property type="term" value="F:FAD binding"/>
    <property type="evidence" value="ECO:0007669"/>
    <property type="project" value="InterPro"/>
</dbReference>
<gene>
    <name evidence="7" type="ORF">ASPSYDRAFT_62804</name>
</gene>
<dbReference type="AlphaFoldDB" id="A0A1L9SZ77"/>
<name>A0A1L9SZ77_9EURO</name>
<proteinExistence type="inferred from homology"/>
<dbReference type="SUPFAM" id="SSF56176">
    <property type="entry name" value="FAD-binding/transporter-associated domain-like"/>
    <property type="match status" value="1"/>
</dbReference>
<evidence type="ECO:0000256" key="1">
    <source>
        <dbReference type="ARBA" id="ARBA00001974"/>
    </source>
</evidence>
<dbReference type="EMBL" id="KV878601">
    <property type="protein sequence ID" value="OJJ52478.1"/>
    <property type="molecule type" value="Genomic_DNA"/>
</dbReference>
<dbReference type="VEuPathDB" id="FungiDB:ASPSYDRAFT_62804"/>
<evidence type="ECO:0000313" key="8">
    <source>
        <dbReference type="Proteomes" id="UP000184356"/>
    </source>
</evidence>
<dbReference type="GeneID" id="63766246"/>
<evidence type="ECO:0000259" key="6">
    <source>
        <dbReference type="PROSITE" id="PS51387"/>
    </source>
</evidence>
<evidence type="ECO:0000256" key="5">
    <source>
        <dbReference type="ARBA" id="ARBA00023002"/>
    </source>
</evidence>
<dbReference type="InterPro" id="IPR016167">
    <property type="entry name" value="FAD-bd_PCMH_sub1"/>
</dbReference>
<dbReference type="PROSITE" id="PS51387">
    <property type="entry name" value="FAD_PCMH"/>
    <property type="match status" value="1"/>
</dbReference>